<protein>
    <recommendedName>
        <fullName evidence="3">Sulfatase-modifying factor enzyme 1</fullName>
    </recommendedName>
</protein>
<proteinExistence type="predicted"/>
<name>A0A451APN2_9GAMM</name>
<dbReference type="Gene3D" id="3.90.1580.10">
    <property type="entry name" value="paralog of FGE (formylglycine-generating enzyme)"/>
    <property type="match status" value="1"/>
</dbReference>
<reference evidence="2" key="1">
    <citation type="submission" date="2019-02" db="EMBL/GenBank/DDBJ databases">
        <authorList>
            <person name="Gruber-Vodicka R. H."/>
            <person name="Seah K. B. B."/>
        </authorList>
    </citation>
    <scope>NUCLEOTIDE SEQUENCE</scope>
    <source>
        <strain evidence="2">BECK_BY2</strain>
        <strain evidence="1">BECK_BY3</strain>
    </source>
</reference>
<dbReference type="InterPro" id="IPR016187">
    <property type="entry name" value="CTDL_fold"/>
</dbReference>
<dbReference type="EMBL" id="CAADFV010000174">
    <property type="protein sequence ID" value="VFK68011.1"/>
    <property type="molecule type" value="Genomic_DNA"/>
</dbReference>
<evidence type="ECO:0008006" key="3">
    <source>
        <dbReference type="Google" id="ProtNLM"/>
    </source>
</evidence>
<evidence type="ECO:0000313" key="1">
    <source>
        <dbReference type="EMBL" id="VFK59545.1"/>
    </source>
</evidence>
<dbReference type="SUPFAM" id="SSF56436">
    <property type="entry name" value="C-type lectin-like"/>
    <property type="match status" value="1"/>
</dbReference>
<sequence>MGEVLNDMGDDRPGVGVDPETKLPAMSWAAIPGSPALKLGEGMRGEANLNAFDSERWEREETITVGACYLSVYPVTVIQYQAFVAAGGYEDQRWWTDAG</sequence>
<evidence type="ECO:0000313" key="2">
    <source>
        <dbReference type="EMBL" id="VFK68011.1"/>
    </source>
</evidence>
<dbReference type="InterPro" id="IPR042095">
    <property type="entry name" value="SUMF_sf"/>
</dbReference>
<gene>
    <name evidence="2" type="ORF">BECKTUN1418E_GA0071001_11743</name>
    <name evidence="1" type="ORF">BECKTUN1418F_GA0071002_11793</name>
</gene>
<dbReference type="AlphaFoldDB" id="A0A451APN2"/>
<organism evidence="2">
    <name type="scientific">Candidatus Kentrum sp. TUN</name>
    <dbReference type="NCBI Taxonomy" id="2126343"/>
    <lineage>
        <taxon>Bacteria</taxon>
        <taxon>Pseudomonadati</taxon>
        <taxon>Pseudomonadota</taxon>
        <taxon>Gammaproteobacteria</taxon>
        <taxon>Candidatus Kentrum</taxon>
    </lineage>
</organism>
<accession>A0A451APN2</accession>
<dbReference type="EMBL" id="CAADFY010000179">
    <property type="protein sequence ID" value="VFK59545.1"/>
    <property type="molecule type" value="Genomic_DNA"/>
</dbReference>